<dbReference type="OrthoDB" id="7391705at2"/>
<keyword evidence="1" id="KW-1133">Transmembrane helix</keyword>
<sequence length="95" mass="10264">MTDRKPGLDDPDRAAFAWARYRRMMRWTALAAGLGVVLALLWLDARGPLPLHMAIATTAGVGLTILLGGALMGLVFLSAGTGHDEEADRFMDRDP</sequence>
<dbReference type="Proteomes" id="UP000244162">
    <property type="component" value="Unassembled WGS sequence"/>
</dbReference>
<gene>
    <name evidence="2" type="ORF">CLG96_05310</name>
</gene>
<comment type="caution">
    <text evidence="2">The sequence shown here is derived from an EMBL/GenBank/DDBJ whole genome shotgun (WGS) entry which is preliminary data.</text>
</comment>
<keyword evidence="3" id="KW-1185">Reference proteome</keyword>
<dbReference type="AlphaFoldDB" id="A0A2T5G2Y0"/>
<keyword evidence="1" id="KW-0472">Membrane</keyword>
<name>A0A2T5G2Y0_9SPHN</name>
<evidence type="ECO:0000256" key="1">
    <source>
        <dbReference type="SAM" id="Phobius"/>
    </source>
</evidence>
<evidence type="ECO:0000313" key="2">
    <source>
        <dbReference type="EMBL" id="PTQ13503.1"/>
    </source>
</evidence>
<feature type="transmembrane region" description="Helical" evidence="1">
    <location>
        <begin position="51"/>
        <end position="77"/>
    </location>
</feature>
<dbReference type="EMBL" id="NWBU01000004">
    <property type="protein sequence ID" value="PTQ13503.1"/>
    <property type="molecule type" value="Genomic_DNA"/>
</dbReference>
<keyword evidence="1" id="KW-0812">Transmembrane</keyword>
<feature type="transmembrane region" description="Helical" evidence="1">
    <location>
        <begin position="27"/>
        <end position="45"/>
    </location>
</feature>
<organism evidence="2 3">
    <name type="scientific">Sphingomonas oleivorans</name>
    <dbReference type="NCBI Taxonomy" id="1735121"/>
    <lineage>
        <taxon>Bacteria</taxon>
        <taxon>Pseudomonadati</taxon>
        <taxon>Pseudomonadota</taxon>
        <taxon>Alphaproteobacteria</taxon>
        <taxon>Sphingomonadales</taxon>
        <taxon>Sphingomonadaceae</taxon>
        <taxon>Sphingomonas</taxon>
    </lineage>
</organism>
<evidence type="ECO:0000313" key="3">
    <source>
        <dbReference type="Proteomes" id="UP000244162"/>
    </source>
</evidence>
<dbReference type="RefSeq" id="WP_107966735.1">
    <property type="nucleotide sequence ID" value="NZ_NWBU01000004.1"/>
</dbReference>
<protein>
    <submittedName>
        <fullName evidence="2">Uncharacterized protein</fullName>
    </submittedName>
</protein>
<accession>A0A2T5G2Y0</accession>
<proteinExistence type="predicted"/>
<reference evidence="2 3" key="1">
    <citation type="submission" date="2017-09" db="EMBL/GenBank/DDBJ databases">
        <title>Sphingomonas panjinensis sp.nov., isolated from oil-contaminated soil.</title>
        <authorList>
            <person name="Wang L."/>
            <person name="Chen L."/>
        </authorList>
    </citation>
    <scope>NUCLEOTIDE SEQUENCE [LARGE SCALE GENOMIC DNA]</scope>
    <source>
        <strain evidence="2 3">FW-11</strain>
    </source>
</reference>